<feature type="domain" description="OmpR/PhoB-type" evidence="7">
    <location>
        <begin position="1"/>
        <end position="94"/>
    </location>
</feature>
<dbReference type="GO" id="GO:0000160">
    <property type="term" value="P:phosphorelay signal transduction system"/>
    <property type="evidence" value="ECO:0007669"/>
    <property type="project" value="InterPro"/>
</dbReference>
<dbReference type="InterPro" id="IPR019734">
    <property type="entry name" value="TPR_rpt"/>
</dbReference>
<dbReference type="InterPro" id="IPR005158">
    <property type="entry name" value="BTAD"/>
</dbReference>
<keyword evidence="2" id="KW-0805">Transcription regulation</keyword>
<dbReference type="Pfam" id="PF13374">
    <property type="entry name" value="TPR_10"/>
    <property type="match status" value="1"/>
</dbReference>
<evidence type="ECO:0000256" key="5">
    <source>
        <dbReference type="PROSITE-ProRule" id="PRU01091"/>
    </source>
</evidence>
<dbReference type="GO" id="GO:0003677">
    <property type="term" value="F:DNA binding"/>
    <property type="evidence" value="ECO:0007669"/>
    <property type="project" value="UniProtKB-UniRule"/>
</dbReference>
<dbReference type="OrthoDB" id="7628974at2"/>
<name>A0A5B2WWC6_9PSEU</name>
<comment type="similarity">
    <text evidence="1">Belongs to the AfsR/DnrI/RedD regulatory family.</text>
</comment>
<dbReference type="GO" id="GO:0043531">
    <property type="term" value="F:ADP binding"/>
    <property type="evidence" value="ECO:0007669"/>
    <property type="project" value="InterPro"/>
</dbReference>
<dbReference type="Pfam" id="PF03704">
    <property type="entry name" value="BTAD"/>
    <property type="match status" value="1"/>
</dbReference>
<comment type="caution">
    <text evidence="8">The sequence shown here is derived from an EMBL/GenBank/DDBJ whole genome shotgun (WGS) entry which is preliminary data.</text>
</comment>
<sequence length="939" mass="101595">MEFRILGPVEARGSVGPVWLPGTRQPALLAALLLDANRVVPVERLAEALWDDDPPVNAASAMQTYVFRVRQALAAAEPDGDQRLTFAAGYRLRVEPGELDLDAFRELARRGRACAETAAADFGAALGLWRGVALLGVPGRNLAAHAARLAEERLAVLEERIAADLAEGRHTELVAELRDLVAEHPLRERLHGHLMLALCRAGRPAEASRVFQAVRAALADELGIDPGAEIVELHQRILRGDVGAAAAEGRPAPVRAGPRNDLPGDILDFTGRDAELARLLAALPDRDDPAGTVVIEAIDGMAGVGKTTLAVHAAHRLVDRFPDAQLFIDLHGHTTEREATDPAAALDILLRAIGVSGEQVPQELDQRAALWRAELADRRALVVLDNAASAAQVRPLLPGAAGCLALITSRRRLADLDAARTLSLDVLPPEQAIALFDRVAGPDDGTGPGGDTGPDDRTGPSGDADAAAVAEVVELCGYLPLAIRIAAARLRTRPAWTAAHLAGRLREGRRRLRELATGDRSVAAAFALSYEHLDAAQQRMFQLLGLHPGLDFDAAAAASLAAVDQRDAELLLEGLVDVHLLAEPAPGRYRFHDLLRQHANATALAEEPEAERRQALRRLTDFYVHTAQIGDHTLEPHRPQLQLDEPAPGCRPRPMTDQAEAMAWFDAEHACLLAVQQAALARGAHPPVWQLAWTLGTYHHRRGHAHDQLATWQAGLAAATEERDQAAQLRAHRMLGWTLSRSGQHAEATDQLQRALALAEDTGDRPGQAHTHGALAASWDQREGYEPALRHSAAALDLYLALGDPTGQVRAQAAVGWYLTKLGNYDRAQAALDEALALCRQLGIQDTEANILDSLGHLAHHTGEHARALDHYGRARTLRHDLGNTYHEANTVDRLAETRLALGRPDEARDAWRQALALYEAQRRTKDVERVRSKLADLD</sequence>
<proteinExistence type="inferred from homology"/>
<evidence type="ECO:0000256" key="1">
    <source>
        <dbReference type="ARBA" id="ARBA00005820"/>
    </source>
</evidence>
<dbReference type="Pfam" id="PF00486">
    <property type="entry name" value="Trans_reg_C"/>
    <property type="match status" value="1"/>
</dbReference>
<dbReference type="Gene3D" id="1.10.10.10">
    <property type="entry name" value="Winged helix-like DNA-binding domain superfamily/Winged helix DNA-binding domain"/>
    <property type="match status" value="1"/>
</dbReference>
<reference evidence="8 9" key="2">
    <citation type="submission" date="2019-09" db="EMBL/GenBank/DDBJ databases">
        <authorList>
            <person name="Jin C."/>
        </authorList>
    </citation>
    <scope>NUCLEOTIDE SEQUENCE [LARGE SCALE GENOMIC DNA]</scope>
    <source>
        <strain evidence="8 9">AN110305</strain>
    </source>
</reference>
<gene>
    <name evidence="8" type="ORF">F0L68_28870</name>
</gene>
<dbReference type="SUPFAM" id="SSF46894">
    <property type="entry name" value="C-terminal effector domain of the bipartite response regulators"/>
    <property type="match status" value="1"/>
</dbReference>
<feature type="DNA-binding region" description="OmpR/PhoB-type" evidence="5">
    <location>
        <begin position="1"/>
        <end position="94"/>
    </location>
</feature>
<organism evidence="8 9">
    <name type="scientific">Solihabitans fulvus</name>
    <dbReference type="NCBI Taxonomy" id="1892852"/>
    <lineage>
        <taxon>Bacteria</taxon>
        <taxon>Bacillati</taxon>
        <taxon>Actinomycetota</taxon>
        <taxon>Actinomycetes</taxon>
        <taxon>Pseudonocardiales</taxon>
        <taxon>Pseudonocardiaceae</taxon>
        <taxon>Solihabitans</taxon>
    </lineage>
</organism>
<keyword evidence="3 5" id="KW-0238">DNA-binding</keyword>
<dbReference type="PANTHER" id="PTHR35807">
    <property type="entry name" value="TRANSCRIPTIONAL REGULATOR REDD-RELATED"/>
    <property type="match status" value="1"/>
</dbReference>
<keyword evidence="4" id="KW-0804">Transcription</keyword>
<dbReference type="InterPro" id="IPR016032">
    <property type="entry name" value="Sig_transdc_resp-reg_C-effctor"/>
</dbReference>
<dbReference type="SMART" id="SM01043">
    <property type="entry name" value="BTAD"/>
    <property type="match status" value="1"/>
</dbReference>
<dbReference type="EMBL" id="VUOB01000058">
    <property type="protein sequence ID" value="KAA2255234.1"/>
    <property type="molecule type" value="Genomic_DNA"/>
</dbReference>
<keyword evidence="9" id="KW-1185">Reference proteome</keyword>
<dbReference type="InterPro" id="IPR027417">
    <property type="entry name" value="P-loop_NTPase"/>
</dbReference>
<dbReference type="PRINTS" id="PR00364">
    <property type="entry name" value="DISEASERSIST"/>
</dbReference>
<dbReference type="Pfam" id="PF13424">
    <property type="entry name" value="TPR_12"/>
    <property type="match status" value="1"/>
</dbReference>
<dbReference type="InterPro" id="IPR051677">
    <property type="entry name" value="AfsR-DnrI-RedD_regulator"/>
</dbReference>
<dbReference type="PANTHER" id="PTHR35807:SF1">
    <property type="entry name" value="TRANSCRIPTIONAL REGULATOR REDD"/>
    <property type="match status" value="1"/>
</dbReference>
<protein>
    <submittedName>
        <fullName evidence="8">Tetratricopeptide repeat protein</fullName>
    </submittedName>
</protein>
<feature type="region of interest" description="Disordered" evidence="6">
    <location>
        <begin position="438"/>
        <end position="464"/>
    </location>
</feature>
<evidence type="ECO:0000256" key="6">
    <source>
        <dbReference type="SAM" id="MobiDB-lite"/>
    </source>
</evidence>
<dbReference type="Gene3D" id="1.25.40.10">
    <property type="entry name" value="Tetratricopeptide repeat domain"/>
    <property type="match status" value="3"/>
</dbReference>
<dbReference type="SMART" id="SM00862">
    <property type="entry name" value="Trans_reg_C"/>
    <property type="match status" value="1"/>
</dbReference>
<dbReference type="PROSITE" id="PS51755">
    <property type="entry name" value="OMPR_PHOB"/>
    <property type="match status" value="1"/>
</dbReference>
<evidence type="ECO:0000313" key="9">
    <source>
        <dbReference type="Proteomes" id="UP000323454"/>
    </source>
</evidence>
<dbReference type="SMART" id="SM00028">
    <property type="entry name" value="TPR"/>
    <property type="match status" value="4"/>
</dbReference>
<dbReference type="Proteomes" id="UP000323454">
    <property type="component" value="Unassembled WGS sequence"/>
</dbReference>
<evidence type="ECO:0000256" key="3">
    <source>
        <dbReference type="ARBA" id="ARBA00023125"/>
    </source>
</evidence>
<dbReference type="SUPFAM" id="SSF48452">
    <property type="entry name" value="TPR-like"/>
    <property type="match status" value="3"/>
</dbReference>
<dbReference type="InterPro" id="IPR011990">
    <property type="entry name" value="TPR-like_helical_dom_sf"/>
</dbReference>
<evidence type="ECO:0000259" key="7">
    <source>
        <dbReference type="PROSITE" id="PS51755"/>
    </source>
</evidence>
<evidence type="ECO:0000313" key="8">
    <source>
        <dbReference type="EMBL" id="KAA2255234.1"/>
    </source>
</evidence>
<dbReference type="AlphaFoldDB" id="A0A5B2WWC6"/>
<accession>A0A5B2WWC6</accession>
<dbReference type="InterPro" id="IPR036388">
    <property type="entry name" value="WH-like_DNA-bd_sf"/>
</dbReference>
<reference evidence="8 9" key="1">
    <citation type="submission" date="2019-09" db="EMBL/GenBank/DDBJ databases">
        <title>Goodfellowia gen. nov., a new genus of the Pseudonocardineae related to Actinoalloteichus, containing Goodfellowia coeruleoviolacea gen. nov., comb. nov. gen. nov., comb. nov.</title>
        <authorList>
            <person name="Labeda D."/>
        </authorList>
    </citation>
    <scope>NUCLEOTIDE SEQUENCE [LARGE SCALE GENOMIC DNA]</scope>
    <source>
        <strain evidence="8 9">AN110305</strain>
    </source>
</reference>
<dbReference type="Gene3D" id="3.40.50.300">
    <property type="entry name" value="P-loop containing nucleotide triphosphate hydrolases"/>
    <property type="match status" value="1"/>
</dbReference>
<dbReference type="GO" id="GO:0006355">
    <property type="term" value="P:regulation of DNA-templated transcription"/>
    <property type="evidence" value="ECO:0007669"/>
    <property type="project" value="InterPro"/>
</dbReference>
<dbReference type="RefSeq" id="WP_149852988.1">
    <property type="nucleotide sequence ID" value="NZ_VUOB01000058.1"/>
</dbReference>
<dbReference type="InterPro" id="IPR001867">
    <property type="entry name" value="OmpR/PhoB-type_DNA-bd"/>
</dbReference>
<dbReference type="SUPFAM" id="SSF52540">
    <property type="entry name" value="P-loop containing nucleoside triphosphate hydrolases"/>
    <property type="match status" value="1"/>
</dbReference>
<evidence type="ECO:0000256" key="4">
    <source>
        <dbReference type="ARBA" id="ARBA00023163"/>
    </source>
</evidence>
<dbReference type="CDD" id="cd15831">
    <property type="entry name" value="BTAD"/>
    <property type="match status" value="1"/>
</dbReference>
<evidence type="ECO:0000256" key="2">
    <source>
        <dbReference type="ARBA" id="ARBA00023015"/>
    </source>
</evidence>